<dbReference type="SUPFAM" id="SSF46689">
    <property type="entry name" value="Homeodomain-like"/>
    <property type="match status" value="1"/>
</dbReference>
<dbReference type="RefSeq" id="WP_190030864.1">
    <property type="nucleotide sequence ID" value="NZ_BMVE01000004.1"/>
</dbReference>
<dbReference type="Pfam" id="PF16859">
    <property type="entry name" value="TetR_C_11"/>
    <property type="match status" value="1"/>
</dbReference>
<dbReference type="PANTHER" id="PTHR30055:SF148">
    <property type="entry name" value="TETR-FAMILY TRANSCRIPTIONAL REGULATOR"/>
    <property type="match status" value="1"/>
</dbReference>
<keyword evidence="8" id="KW-1185">Reference proteome</keyword>
<feature type="region of interest" description="Disordered" evidence="5">
    <location>
        <begin position="193"/>
        <end position="216"/>
    </location>
</feature>
<evidence type="ECO:0000256" key="3">
    <source>
        <dbReference type="ARBA" id="ARBA00023163"/>
    </source>
</evidence>
<evidence type="ECO:0000256" key="2">
    <source>
        <dbReference type="ARBA" id="ARBA00023125"/>
    </source>
</evidence>
<dbReference type="PANTHER" id="PTHR30055">
    <property type="entry name" value="HTH-TYPE TRANSCRIPTIONAL REGULATOR RUTR"/>
    <property type="match status" value="1"/>
</dbReference>
<dbReference type="Pfam" id="PF00440">
    <property type="entry name" value="TetR_N"/>
    <property type="match status" value="1"/>
</dbReference>
<keyword evidence="3" id="KW-0804">Transcription</keyword>
<dbReference type="InterPro" id="IPR011075">
    <property type="entry name" value="TetR_C"/>
</dbReference>
<accession>A0ABZ1RLT4</accession>
<dbReference type="PRINTS" id="PR00455">
    <property type="entry name" value="HTHTETR"/>
</dbReference>
<dbReference type="InterPro" id="IPR001647">
    <property type="entry name" value="HTH_TetR"/>
</dbReference>
<dbReference type="InterPro" id="IPR009057">
    <property type="entry name" value="Homeodomain-like_sf"/>
</dbReference>
<proteinExistence type="predicted"/>
<feature type="compositionally biased region" description="Basic residues" evidence="5">
    <location>
        <begin position="1"/>
        <end position="11"/>
    </location>
</feature>
<feature type="domain" description="HTH tetR-type" evidence="6">
    <location>
        <begin position="19"/>
        <end position="79"/>
    </location>
</feature>
<sequence>MSSTPVHRRKPTPSNPRVQRTRARIITVARELLPEVGPAGLTYALLAERAGVTRQTVYRHWHNRAALLSDLILEGPDLGNYPEPGPDVRTVATAWLKSMRDGMNAPAVRPAVLAVTAQADHDPDSAQALVRIVEDRHAAFNGMLEPAGVRVSAEEYTLLYGPVVARLFFDRAQATDAFIDAVVAQWLTTLRLEDGDGGNGDGDGDGHGVRPARERR</sequence>
<evidence type="ECO:0000313" key="8">
    <source>
        <dbReference type="Proteomes" id="UP001432075"/>
    </source>
</evidence>
<dbReference type="Gene3D" id="1.10.357.10">
    <property type="entry name" value="Tetracycline Repressor, domain 2"/>
    <property type="match status" value="1"/>
</dbReference>
<organism evidence="7 8">
    <name type="scientific">Streptomyces goshikiensis</name>
    <dbReference type="NCBI Taxonomy" id="1942"/>
    <lineage>
        <taxon>Bacteria</taxon>
        <taxon>Bacillati</taxon>
        <taxon>Actinomycetota</taxon>
        <taxon>Actinomycetes</taxon>
        <taxon>Kitasatosporales</taxon>
        <taxon>Streptomycetaceae</taxon>
        <taxon>Streptomyces</taxon>
    </lineage>
</organism>
<evidence type="ECO:0000256" key="4">
    <source>
        <dbReference type="PROSITE-ProRule" id="PRU00335"/>
    </source>
</evidence>
<evidence type="ECO:0000313" key="7">
    <source>
        <dbReference type="EMBL" id="WUO47770.1"/>
    </source>
</evidence>
<evidence type="ECO:0000256" key="1">
    <source>
        <dbReference type="ARBA" id="ARBA00023015"/>
    </source>
</evidence>
<reference evidence="7" key="1">
    <citation type="submission" date="2022-10" db="EMBL/GenBank/DDBJ databases">
        <title>The complete genomes of actinobacterial strains from the NBC collection.</title>
        <authorList>
            <person name="Joergensen T.S."/>
            <person name="Alvarez Arevalo M."/>
            <person name="Sterndorff E.B."/>
            <person name="Faurdal D."/>
            <person name="Vuksanovic O."/>
            <person name="Mourched A.-S."/>
            <person name="Charusanti P."/>
            <person name="Shaw S."/>
            <person name="Blin K."/>
            <person name="Weber T."/>
        </authorList>
    </citation>
    <scope>NUCLEOTIDE SEQUENCE</scope>
    <source>
        <strain evidence="7">NBC_00283</strain>
    </source>
</reference>
<evidence type="ECO:0000259" key="6">
    <source>
        <dbReference type="PROSITE" id="PS50977"/>
    </source>
</evidence>
<dbReference type="Proteomes" id="UP001432075">
    <property type="component" value="Chromosome"/>
</dbReference>
<dbReference type="PROSITE" id="PS50977">
    <property type="entry name" value="HTH_TETR_2"/>
    <property type="match status" value="1"/>
</dbReference>
<dbReference type="InterPro" id="IPR050109">
    <property type="entry name" value="HTH-type_TetR-like_transc_reg"/>
</dbReference>
<name>A0ABZ1RLT4_9ACTN</name>
<dbReference type="EMBL" id="CP108057">
    <property type="protein sequence ID" value="WUO47770.1"/>
    <property type="molecule type" value="Genomic_DNA"/>
</dbReference>
<gene>
    <name evidence="7" type="ORF">OHU17_18980</name>
</gene>
<feature type="compositionally biased region" description="Basic and acidic residues" evidence="5">
    <location>
        <begin position="204"/>
        <end position="216"/>
    </location>
</feature>
<feature type="DNA-binding region" description="H-T-H motif" evidence="4">
    <location>
        <begin position="42"/>
        <end position="61"/>
    </location>
</feature>
<keyword evidence="1" id="KW-0805">Transcription regulation</keyword>
<protein>
    <submittedName>
        <fullName evidence="7">TetR/AcrR family transcriptional regulator</fullName>
    </submittedName>
</protein>
<keyword evidence="2 4" id="KW-0238">DNA-binding</keyword>
<dbReference type="SUPFAM" id="SSF48498">
    <property type="entry name" value="Tetracyclin repressor-like, C-terminal domain"/>
    <property type="match status" value="1"/>
</dbReference>
<evidence type="ECO:0000256" key="5">
    <source>
        <dbReference type="SAM" id="MobiDB-lite"/>
    </source>
</evidence>
<feature type="region of interest" description="Disordered" evidence="5">
    <location>
        <begin position="1"/>
        <end position="20"/>
    </location>
</feature>
<dbReference type="InterPro" id="IPR036271">
    <property type="entry name" value="Tet_transcr_reg_TetR-rel_C_sf"/>
</dbReference>